<dbReference type="EMBL" id="JACEGQ020000002">
    <property type="protein sequence ID" value="KAH8515697.1"/>
    <property type="molecule type" value="Genomic_DNA"/>
</dbReference>
<gene>
    <name evidence="1" type="ORF">H0E87_004227</name>
</gene>
<evidence type="ECO:0000313" key="2">
    <source>
        <dbReference type="Proteomes" id="UP000807159"/>
    </source>
</evidence>
<proteinExistence type="predicted"/>
<accession>A0A8T2ZE23</accession>
<name>A0A8T2ZE23_POPDE</name>
<evidence type="ECO:0000313" key="1">
    <source>
        <dbReference type="EMBL" id="KAH8515697.1"/>
    </source>
</evidence>
<organism evidence="1 2">
    <name type="scientific">Populus deltoides</name>
    <name type="common">Eastern poplar</name>
    <name type="synonym">Eastern cottonwood</name>
    <dbReference type="NCBI Taxonomy" id="3696"/>
    <lineage>
        <taxon>Eukaryota</taxon>
        <taxon>Viridiplantae</taxon>
        <taxon>Streptophyta</taxon>
        <taxon>Embryophyta</taxon>
        <taxon>Tracheophyta</taxon>
        <taxon>Spermatophyta</taxon>
        <taxon>Magnoliopsida</taxon>
        <taxon>eudicotyledons</taxon>
        <taxon>Gunneridae</taxon>
        <taxon>Pentapetalae</taxon>
        <taxon>rosids</taxon>
        <taxon>fabids</taxon>
        <taxon>Malpighiales</taxon>
        <taxon>Salicaceae</taxon>
        <taxon>Saliceae</taxon>
        <taxon>Populus</taxon>
    </lineage>
</organism>
<keyword evidence="2" id="KW-1185">Reference proteome</keyword>
<protein>
    <submittedName>
        <fullName evidence="1">Uncharacterized protein</fullName>
    </submittedName>
</protein>
<dbReference type="AlphaFoldDB" id="A0A8T2ZE23"/>
<comment type="caution">
    <text evidence="1">The sequence shown here is derived from an EMBL/GenBank/DDBJ whole genome shotgun (WGS) entry which is preliminary data.</text>
</comment>
<reference evidence="1" key="1">
    <citation type="journal article" date="2021" name="J. Hered.">
        <title>Genome Assembly of Salicaceae Populus deltoides (Eastern Cottonwood) I-69 Based on Nanopore Sequencing and Hi-C Technologies.</title>
        <authorList>
            <person name="Bai S."/>
            <person name="Wu H."/>
            <person name="Zhang J."/>
            <person name="Pan Z."/>
            <person name="Zhao W."/>
            <person name="Li Z."/>
            <person name="Tong C."/>
        </authorList>
    </citation>
    <scope>NUCLEOTIDE SEQUENCE</scope>
    <source>
        <tissue evidence="1">Leaf</tissue>
    </source>
</reference>
<sequence>MIFEECCDMKLPLSPTNDLGTEVFAYGVFAAKVFHHSCEFGYQSLAMNVMNHERTALINNSNELARMQSRNSFSFPTMTPCILMAFRQVMVAIPSLIFCSVEVSNWHLASNIIAGISKVLLSKADENLFSDTQELSYKCRDTPALAFIGCQTIIQTKRPRSLWKCGICTLSKGEHGDYDYGWMVFGLFRLGERSDRRGRDKFPMLKGFKPTPSSATDVNQAQLVAGFLGRGCWVQNENSKVCLCWKSRTSTTAPSWIPRHALGSRQRKRP</sequence>
<dbReference type="Proteomes" id="UP000807159">
    <property type="component" value="Chromosome 2"/>
</dbReference>